<evidence type="ECO:0000313" key="5">
    <source>
        <dbReference type="Proteomes" id="UP000267251"/>
    </source>
</evidence>
<dbReference type="OrthoDB" id="1378at2759"/>
<organism evidence="4 5">
    <name type="scientific">Piptocephalis cylindrospora</name>
    <dbReference type="NCBI Taxonomy" id="1907219"/>
    <lineage>
        <taxon>Eukaryota</taxon>
        <taxon>Fungi</taxon>
        <taxon>Fungi incertae sedis</taxon>
        <taxon>Zoopagomycota</taxon>
        <taxon>Zoopagomycotina</taxon>
        <taxon>Zoopagomycetes</taxon>
        <taxon>Zoopagales</taxon>
        <taxon>Piptocephalidaceae</taxon>
        <taxon>Piptocephalis</taxon>
    </lineage>
</organism>
<dbReference type="GO" id="GO:0008237">
    <property type="term" value="F:metallopeptidase activity"/>
    <property type="evidence" value="ECO:0007669"/>
    <property type="project" value="InterPro"/>
</dbReference>
<evidence type="ECO:0000256" key="2">
    <source>
        <dbReference type="SAM" id="MobiDB-lite"/>
    </source>
</evidence>
<dbReference type="PANTHER" id="PTHR10540">
    <property type="entry name" value="EUKARYOTIC TRANSLATION INITIATION FACTOR 3 SUBUNIT F-RELATED"/>
    <property type="match status" value="1"/>
</dbReference>
<proteinExistence type="inferred from homology"/>
<evidence type="ECO:0000259" key="3">
    <source>
        <dbReference type="Pfam" id="PF01398"/>
    </source>
</evidence>
<sequence length="368" mass="40339">MSADRSQNQDPPVNPVPPSGWTCSLHALAVLSISDHWTRYITRPEGLDRPLVGILLGKTVGEGHVEVWASFEVGVCSEGEVRVQESALNARRSQFYQVYPDWEAVGWYELGGGKDQEDNQKRGMEGMVRMNELKKQMHELLDDPLHLHLPLGLPIPDSGDTKTTSSGWTDLSERIRQSMWGYPDLRVLTERGDVSAGKQEASEGRVKAQPVEVKMVMSGVEKIAVDDVMMRAHPARRVKEADGPRGSGKEEEETESAVVEGLKQQKSALEALGRNIRLLASFVEDIHFRQDGGSSEVSGKEAALLWDIASIAHLDPPLPSSLSPTSPLCVCDTNMGALSPSRSFPNCITSSRKGGENETRSWSSEPSS</sequence>
<feature type="region of interest" description="Disordered" evidence="2">
    <location>
        <begin position="237"/>
        <end position="259"/>
    </location>
</feature>
<protein>
    <recommendedName>
        <fullName evidence="3">JAB1/MPN/MOV34 metalloenzyme domain-containing protein</fullName>
    </recommendedName>
</protein>
<evidence type="ECO:0000313" key="4">
    <source>
        <dbReference type="EMBL" id="RKP11215.1"/>
    </source>
</evidence>
<feature type="region of interest" description="Disordered" evidence="2">
    <location>
        <begin position="340"/>
        <end position="368"/>
    </location>
</feature>
<accession>A0A4P9XXT2</accession>
<dbReference type="PANTHER" id="PTHR10540:SF8">
    <property type="entry name" value="COP9 SIGNALOSOME COMPLEX SUBUNIT 6"/>
    <property type="match status" value="1"/>
</dbReference>
<gene>
    <name evidence="4" type="ORF">BJ684DRAFT_22242</name>
</gene>
<dbReference type="Proteomes" id="UP000267251">
    <property type="component" value="Unassembled WGS sequence"/>
</dbReference>
<evidence type="ECO:0000256" key="1">
    <source>
        <dbReference type="ARBA" id="ARBA00010893"/>
    </source>
</evidence>
<feature type="compositionally biased region" description="Basic and acidic residues" evidence="2">
    <location>
        <begin position="237"/>
        <end position="249"/>
    </location>
</feature>
<dbReference type="EMBL" id="KZ989108">
    <property type="protein sequence ID" value="RKP11215.1"/>
    <property type="molecule type" value="Genomic_DNA"/>
</dbReference>
<dbReference type="GO" id="GO:0008180">
    <property type="term" value="C:COP9 signalosome"/>
    <property type="evidence" value="ECO:0007669"/>
    <property type="project" value="TreeGrafter"/>
</dbReference>
<dbReference type="Gene3D" id="3.40.140.10">
    <property type="entry name" value="Cytidine Deaminase, domain 2"/>
    <property type="match status" value="1"/>
</dbReference>
<dbReference type="AlphaFoldDB" id="A0A4P9XXT2"/>
<reference evidence="5" key="1">
    <citation type="journal article" date="2018" name="Nat. Microbiol.">
        <title>Leveraging single-cell genomics to expand the fungal tree of life.</title>
        <authorList>
            <person name="Ahrendt S.R."/>
            <person name="Quandt C.A."/>
            <person name="Ciobanu D."/>
            <person name="Clum A."/>
            <person name="Salamov A."/>
            <person name="Andreopoulos B."/>
            <person name="Cheng J.F."/>
            <person name="Woyke T."/>
            <person name="Pelin A."/>
            <person name="Henrissat B."/>
            <person name="Reynolds N.K."/>
            <person name="Benny G.L."/>
            <person name="Smith M.E."/>
            <person name="James T.Y."/>
            <person name="Grigoriev I.V."/>
        </authorList>
    </citation>
    <scope>NUCLEOTIDE SEQUENCE [LARGE SCALE GENOMIC DNA]</scope>
</reference>
<feature type="domain" description="JAB1/MPN/MOV34 metalloenzyme" evidence="3">
    <location>
        <begin position="22"/>
        <end position="109"/>
    </location>
</feature>
<name>A0A4P9XXT2_9FUNG</name>
<keyword evidence="5" id="KW-1185">Reference proteome</keyword>
<dbReference type="Pfam" id="PF01398">
    <property type="entry name" value="JAB"/>
    <property type="match status" value="1"/>
</dbReference>
<dbReference type="InterPro" id="IPR000555">
    <property type="entry name" value="JAMM/MPN+_dom"/>
</dbReference>
<feature type="compositionally biased region" description="Polar residues" evidence="2">
    <location>
        <begin position="340"/>
        <end position="352"/>
    </location>
</feature>
<comment type="similarity">
    <text evidence="1">Belongs to the peptidase M67A family. CSN6 subfamily.</text>
</comment>